<reference evidence="1 2" key="1">
    <citation type="submission" date="2020-08" db="EMBL/GenBank/DDBJ databases">
        <title>Genomic Encyclopedia of Type Strains, Phase IV (KMG-IV): sequencing the most valuable type-strain genomes for metagenomic binning, comparative biology and taxonomic classification.</title>
        <authorList>
            <person name="Goeker M."/>
        </authorList>
    </citation>
    <scope>NUCLEOTIDE SEQUENCE [LARGE SCALE GENOMIC DNA]</scope>
    <source>
        <strain evidence="1 2">DSM 40141</strain>
    </source>
</reference>
<dbReference type="EMBL" id="JACHEM010000003">
    <property type="protein sequence ID" value="MBB6435111.1"/>
    <property type="molecule type" value="Genomic_DNA"/>
</dbReference>
<evidence type="ECO:0000313" key="1">
    <source>
        <dbReference type="EMBL" id="MBB6435111.1"/>
    </source>
</evidence>
<sequence>MILNAGAGPRTCCGPEACGAVGRSVSAQAIAALVNGALGRGVGLVR</sequence>
<keyword evidence="2" id="KW-1185">Reference proteome</keyword>
<protein>
    <submittedName>
        <fullName evidence="1">Uncharacterized protein</fullName>
    </submittedName>
</protein>
<evidence type="ECO:0000313" key="2">
    <source>
        <dbReference type="Proteomes" id="UP000540423"/>
    </source>
</evidence>
<gene>
    <name evidence="1" type="ORF">HNQ79_001562</name>
</gene>
<dbReference type="AlphaFoldDB" id="A0A7X0HCI4"/>
<proteinExistence type="predicted"/>
<comment type="caution">
    <text evidence="1">The sequence shown here is derived from an EMBL/GenBank/DDBJ whole genome shotgun (WGS) entry which is preliminary data.</text>
</comment>
<accession>A0A7X0HCI4</accession>
<name>A0A7X0HCI4_9ACTN</name>
<organism evidence="1 2">
    <name type="scientific">Streptomyces candidus</name>
    <dbReference type="NCBI Taxonomy" id="67283"/>
    <lineage>
        <taxon>Bacteria</taxon>
        <taxon>Bacillati</taxon>
        <taxon>Actinomycetota</taxon>
        <taxon>Actinomycetes</taxon>
        <taxon>Kitasatosporales</taxon>
        <taxon>Streptomycetaceae</taxon>
        <taxon>Streptomyces</taxon>
    </lineage>
</organism>
<dbReference type="Proteomes" id="UP000540423">
    <property type="component" value="Unassembled WGS sequence"/>
</dbReference>